<dbReference type="EMBL" id="DSJL01000011">
    <property type="protein sequence ID" value="HEF66086.1"/>
    <property type="molecule type" value="Genomic_DNA"/>
</dbReference>
<comment type="caution">
    <text evidence="1">The sequence shown here is derived from an EMBL/GenBank/DDBJ whole genome shotgun (WGS) entry which is preliminary data.</text>
</comment>
<dbReference type="AlphaFoldDB" id="A0A7C2BE32"/>
<protein>
    <submittedName>
        <fullName evidence="1">SWIM zinc finger family protein</fullName>
    </submittedName>
</protein>
<dbReference type="InterPro" id="IPR007527">
    <property type="entry name" value="Znf_SWIM"/>
</dbReference>
<dbReference type="GO" id="GO:0008270">
    <property type="term" value="F:zinc ion binding"/>
    <property type="evidence" value="ECO:0007669"/>
    <property type="project" value="InterPro"/>
</dbReference>
<evidence type="ECO:0000313" key="1">
    <source>
        <dbReference type="EMBL" id="HEF66086.1"/>
    </source>
</evidence>
<proteinExistence type="predicted"/>
<gene>
    <name evidence="1" type="ORF">ENP47_10905</name>
</gene>
<dbReference type="Pfam" id="PF04434">
    <property type="entry name" value="SWIM"/>
    <property type="match status" value="1"/>
</dbReference>
<dbReference type="PROSITE" id="PS50966">
    <property type="entry name" value="ZF_SWIM"/>
    <property type="match status" value="1"/>
</dbReference>
<organism evidence="1">
    <name type="scientific">Thermomicrobium roseum</name>
    <dbReference type="NCBI Taxonomy" id="500"/>
    <lineage>
        <taxon>Bacteria</taxon>
        <taxon>Pseudomonadati</taxon>
        <taxon>Thermomicrobiota</taxon>
        <taxon>Thermomicrobia</taxon>
        <taxon>Thermomicrobiales</taxon>
        <taxon>Thermomicrobiaceae</taxon>
        <taxon>Thermomicrobium</taxon>
    </lineage>
</organism>
<sequence>MRLSSWREIDLAIWQRMAERARREGVRAYRLNGDPRHWAVTSASQSGVAYEVTFLDGDLLCSCPGSAYYRYCKHRALVLAELGLLEPEFGSEAA</sequence>
<accession>A0A7C2BE32</accession>
<name>A0A7C2BE32_THERO</name>
<reference evidence="1" key="1">
    <citation type="journal article" date="2020" name="mSystems">
        <title>Genome- and Community-Level Interaction Insights into Carbon Utilization and Element Cycling Functions of Hydrothermarchaeota in Hydrothermal Sediment.</title>
        <authorList>
            <person name="Zhou Z."/>
            <person name="Liu Y."/>
            <person name="Xu W."/>
            <person name="Pan J."/>
            <person name="Luo Z.H."/>
            <person name="Li M."/>
        </authorList>
    </citation>
    <scope>NUCLEOTIDE SEQUENCE [LARGE SCALE GENOMIC DNA]</scope>
    <source>
        <strain evidence="1">SpSt-222</strain>
    </source>
</reference>